<keyword evidence="1" id="KW-1185">Reference proteome</keyword>
<proteinExistence type="predicted"/>
<evidence type="ECO:0000313" key="1">
    <source>
        <dbReference type="Proteomes" id="UP000887574"/>
    </source>
</evidence>
<accession>A0A915EK02</accession>
<name>A0A915EK02_9BILA</name>
<organism evidence="1 2">
    <name type="scientific">Ditylenchus dipsaci</name>
    <dbReference type="NCBI Taxonomy" id="166011"/>
    <lineage>
        <taxon>Eukaryota</taxon>
        <taxon>Metazoa</taxon>
        <taxon>Ecdysozoa</taxon>
        <taxon>Nematoda</taxon>
        <taxon>Chromadorea</taxon>
        <taxon>Rhabditida</taxon>
        <taxon>Tylenchina</taxon>
        <taxon>Tylenchomorpha</taxon>
        <taxon>Sphaerularioidea</taxon>
        <taxon>Anguinidae</taxon>
        <taxon>Anguininae</taxon>
        <taxon>Ditylenchus</taxon>
    </lineage>
</organism>
<dbReference type="Proteomes" id="UP000887574">
    <property type="component" value="Unplaced"/>
</dbReference>
<reference evidence="2" key="1">
    <citation type="submission" date="2022-11" db="UniProtKB">
        <authorList>
            <consortium name="WormBaseParasite"/>
        </authorList>
    </citation>
    <scope>IDENTIFICATION</scope>
</reference>
<evidence type="ECO:0000313" key="2">
    <source>
        <dbReference type="WBParaSite" id="jg7550"/>
    </source>
</evidence>
<protein>
    <submittedName>
        <fullName evidence="2">Uncharacterized protein</fullName>
    </submittedName>
</protein>
<sequence>MDTSSGIKKNTEEVSLRIDWTQLNQLQSQLNAAFRNICLWDRCSARSCSSTSKSNSLVSNNYMNANDVFSLPKISYADKSTQCNAAADVNPPFGSSMFFHPYRLKPNRQIKCIQCSNTSSFGGQ</sequence>
<dbReference type="WBParaSite" id="jg7550">
    <property type="protein sequence ID" value="jg7550"/>
    <property type="gene ID" value="jg7550"/>
</dbReference>
<dbReference type="AlphaFoldDB" id="A0A915EK02"/>